<evidence type="ECO:0000256" key="9">
    <source>
        <dbReference type="ARBA" id="ARBA00023136"/>
    </source>
</evidence>
<dbReference type="EMBL" id="KV454406">
    <property type="protein sequence ID" value="ODQ68557.1"/>
    <property type="molecule type" value="Genomic_DNA"/>
</dbReference>
<dbReference type="InterPro" id="IPR041841">
    <property type="entry name" value="Rsr1"/>
</dbReference>
<keyword evidence="10" id="KW-0449">Lipoprotein</keyword>
<feature type="compositionally biased region" description="Low complexity" evidence="14">
    <location>
        <begin position="193"/>
        <end position="217"/>
    </location>
</feature>
<dbReference type="PROSITE" id="PS51421">
    <property type="entry name" value="RAS"/>
    <property type="match status" value="1"/>
</dbReference>
<dbReference type="Proteomes" id="UP000095009">
    <property type="component" value="Unassembled WGS sequence"/>
</dbReference>
<sequence length="301" mass="33605">MMREFKIVVLGAGGVGKSAITVQFVQNVYVEDYDPTIEDSYRTKITVDSRLCTLEILDTAGLEQFTAMRELYIKNGEGFILVYSITSENSLRELEELRQQVIKIKGEPNTVNGNVPMVLVGNKCDLESERVTEPELGVDVANSWGKVPFYETSAKYKTNIDDVFADLVRQIMRRDANAYIADEREPDHQYAYNSNHSSNHNASNSVNNSNPLPSLPSTASIPLSNNHQPANHPTQNQQNLQARSRSESQSQLNSQSKPPTASYSNFPYRNNGGTQTALDAYGKKGKKDKKSKRSKKDCVIC</sequence>
<dbReference type="InterPro" id="IPR001806">
    <property type="entry name" value="Small_GTPase"/>
</dbReference>
<reference evidence="15 16" key="1">
    <citation type="journal article" date="2016" name="Proc. Natl. Acad. Sci. U.S.A.">
        <title>Comparative genomics of biotechnologically important yeasts.</title>
        <authorList>
            <person name="Riley R."/>
            <person name="Haridas S."/>
            <person name="Wolfe K.H."/>
            <person name="Lopes M.R."/>
            <person name="Hittinger C.T."/>
            <person name="Goeker M."/>
            <person name="Salamov A.A."/>
            <person name="Wisecaver J.H."/>
            <person name="Long T.M."/>
            <person name="Calvey C.H."/>
            <person name="Aerts A.L."/>
            <person name="Barry K.W."/>
            <person name="Choi C."/>
            <person name="Clum A."/>
            <person name="Coughlan A.Y."/>
            <person name="Deshpande S."/>
            <person name="Douglass A.P."/>
            <person name="Hanson S.J."/>
            <person name="Klenk H.-P."/>
            <person name="LaButti K.M."/>
            <person name="Lapidus A."/>
            <person name="Lindquist E.A."/>
            <person name="Lipzen A.M."/>
            <person name="Meier-Kolthoff J.P."/>
            <person name="Ohm R.A."/>
            <person name="Otillar R.P."/>
            <person name="Pangilinan J.L."/>
            <person name="Peng Y."/>
            <person name="Rokas A."/>
            <person name="Rosa C.A."/>
            <person name="Scheuner C."/>
            <person name="Sibirny A.A."/>
            <person name="Slot J.C."/>
            <person name="Stielow J.B."/>
            <person name="Sun H."/>
            <person name="Kurtzman C.P."/>
            <person name="Blackwell M."/>
            <person name="Grigoriev I.V."/>
            <person name="Jeffries T.W."/>
        </authorList>
    </citation>
    <scope>NUCLEOTIDE SEQUENCE [LARGE SCALE GENOMIC DNA]</scope>
    <source>
        <strain evidence="15 16">DSM 6958</strain>
    </source>
</reference>
<keyword evidence="4" id="KW-1003">Cell membrane</keyword>
<evidence type="ECO:0000256" key="11">
    <source>
        <dbReference type="ARBA" id="ARBA00023289"/>
    </source>
</evidence>
<dbReference type="GO" id="GO:0005886">
    <property type="term" value="C:plasma membrane"/>
    <property type="evidence" value="ECO:0007669"/>
    <property type="project" value="UniProtKB-SubCell"/>
</dbReference>
<evidence type="ECO:0000256" key="12">
    <source>
        <dbReference type="ARBA" id="ARBA00048098"/>
    </source>
</evidence>
<dbReference type="SMART" id="SM00176">
    <property type="entry name" value="RAN"/>
    <property type="match status" value="1"/>
</dbReference>
<evidence type="ECO:0000256" key="14">
    <source>
        <dbReference type="SAM" id="MobiDB-lite"/>
    </source>
</evidence>
<keyword evidence="8" id="KW-0342">GTP-binding</keyword>
<evidence type="ECO:0000313" key="15">
    <source>
        <dbReference type="EMBL" id="ODQ68557.1"/>
    </source>
</evidence>
<proteinExistence type="inferred from homology"/>
<keyword evidence="9" id="KW-0472">Membrane</keyword>
<dbReference type="PANTHER" id="PTHR24070">
    <property type="entry name" value="RAS, DI-RAS, AND RHEB FAMILY MEMBERS OF SMALL GTPASE SUPERFAMILY"/>
    <property type="match status" value="1"/>
</dbReference>
<comment type="similarity">
    <text evidence="2">Belongs to the small GTPase superfamily. Ras family.</text>
</comment>
<evidence type="ECO:0000256" key="5">
    <source>
        <dbReference type="ARBA" id="ARBA00022481"/>
    </source>
</evidence>
<feature type="region of interest" description="Disordered" evidence="14">
    <location>
        <begin position="180"/>
        <end position="301"/>
    </location>
</feature>
<feature type="compositionally biased region" description="Basic residues" evidence="14">
    <location>
        <begin position="283"/>
        <end position="295"/>
    </location>
</feature>
<keyword evidence="11" id="KW-0636">Prenylation</keyword>
<dbReference type="PROSITE" id="PS51419">
    <property type="entry name" value="RAB"/>
    <property type="match status" value="1"/>
</dbReference>
<evidence type="ECO:0000256" key="8">
    <source>
        <dbReference type="ARBA" id="ARBA00023134"/>
    </source>
</evidence>
<evidence type="ECO:0000256" key="13">
    <source>
        <dbReference type="ARBA" id="ARBA00072720"/>
    </source>
</evidence>
<dbReference type="SMART" id="SM00174">
    <property type="entry name" value="RHO"/>
    <property type="match status" value="1"/>
</dbReference>
<dbReference type="GO" id="GO:0007165">
    <property type="term" value="P:signal transduction"/>
    <property type="evidence" value="ECO:0007669"/>
    <property type="project" value="InterPro"/>
</dbReference>
<dbReference type="InterPro" id="IPR027417">
    <property type="entry name" value="P-loop_NTPase"/>
</dbReference>
<dbReference type="GO" id="GO:0005525">
    <property type="term" value="F:GTP binding"/>
    <property type="evidence" value="ECO:0007669"/>
    <property type="project" value="UniProtKB-KW"/>
</dbReference>
<dbReference type="SMART" id="SM00173">
    <property type="entry name" value="RAS"/>
    <property type="match status" value="1"/>
</dbReference>
<evidence type="ECO:0000256" key="4">
    <source>
        <dbReference type="ARBA" id="ARBA00022475"/>
    </source>
</evidence>
<evidence type="ECO:0000256" key="10">
    <source>
        <dbReference type="ARBA" id="ARBA00023288"/>
    </source>
</evidence>
<dbReference type="STRING" id="857566.A0A1E3PUN0"/>
<keyword evidence="5" id="KW-0488">Methylation</keyword>
<dbReference type="Pfam" id="PF00071">
    <property type="entry name" value="Ras"/>
    <property type="match status" value="1"/>
</dbReference>
<dbReference type="SUPFAM" id="SSF52540">
    <property type="entry name" value="P-loop containing nucleoside triphosphate hydrolases"/>
    <property type="match status" value="1"/>
</dbReference>
<dbReference type="PROSITE" id="PS51420">
    <property type="entry name" value="RHO"/>
    <property type="match status" value="1"/>
</dbReference>
<dbReference type="SMART" id="SM00175">
    <property type="entry name" value="RAB"/>
    <property type="match status" value="1"/>
</dbReference>
<feature type="compositionally biased region" description="Polar residues" evidence="14">
    <location>
        <begin position="218"/>
        <end position="277"/>
    </location>
</feature>
<comment type="subcellular location">
    <subcellularLocation>
        <location evidence="1">Cell membrane</location>
        <topology evidence="1">Lipid-anchor</topology>
        <orientation evidence="1">Cytoplasmic side</orientation>
    </subcellularLocation>
</comment>
<dbReference type="GO" id="GO:2000114">
    <property type="term" value="P:regulation of establishment of cell polarity"/>
    <property type="evidence" value="ECO:0007669"/>
    <property type="project" value="UniProtKB-ARBA"/>
</dbReference>
<comment type="catalytic activity">
    <reaction evidence="12">
        <text>GTP + H2O = GDP + phosphate + H(+)</text>
        <dbReference type="Rhea" id="RHEA:19669"/>
        <dbReference type="ChEBI" id="CHEBI:15377"/>
        <dbReference type="ChEBI" id="CHEBI:15378"/>
        <dbReference type="ChEBI" id="CHEBI:37565"/>
        <dbReference type="ChEBI" id="CHEBI:43474"/>
        <dbReference type="ChEBI" id="CHEBI:58189"/>
        <dbReference type="EC" id="3.6.5.2"/>
    </reaction>
</comment>
<protein>
    <recommendedName>
        <fullName evidence="13">Ras-related protein RSR1</fullName>
        <ecNumber evidence="3">3.6.5.2</ecNumber>
    </recommendedName>
</protein>
<organism evidence="15 16">
    <name type="scientific">Nadsonia fulvescens var. elongata DSM 6958</name>
    <dbReference type="NCBI Taxonomy" id="857566"/>
    <lineage>
        <taxon>Eukaryota</taxon>
        <taxon>Fungi</taxon>
        <taxon>Dikarya</taxon>
        <taxon>Ascomycota</taxon>
        <taxon>Saccharomycotina</taxon>
        <taxon>Dipodascomycetes</taxon>
        <taxon>Dipodascales</taxon>
        <taxon>Dipodascales incertae sedis</taxon>
        <taxon>Nadsonia</taxon>
    </lineage>
</organism>
<dbReference type="InterPro" id="IPR020849">
    <property type="entry name" value="Small_GTPase_Ras-type"/>
</dbReference>
<evidence type="ECO:0000313" key="16">
    <source>
        <dbReference type="Proteomes" id="UP000095009"/>
    </source>
</evidence>
<evidence type="ECO:0000256" key="1">
    <source>
        <dbReference type="ARBA" id="ARBA00004342"/>
    </source>
</evidence>
<gene>
    <name evidence="15" type="ORF">NADFUDRAFT_81476</name>
</gene>
<dbReference type="NCBIfam" id="TIGR00231">
    <property type="entry name" value="small_GTP"/>
    <property type="match status" value="1"/>
</dbReference>
<dbReference type="Gene3D" id="3.40.50.300">
    <property type="entry name" value="P-loop containing nucleotide triphosphate hydrolases"/>
    <property type="match status" value="1"/>
</dbReference>
<dbReference type="PRINTS" id="PR00449">
    <property type="entry name" value="RASTRNSFRMNG"/>
</dbReference>
<accession>A0A1E3PUN0</accession>
<evidence type="ECO:0000256" key="7">
    <source>
        <dbReference type="ARBA" id="ARBA00022801"/>
    </source>
</evidence>
<dbReference type="InterPro" id="IPR005225">
    <property type="entry name" value="Small_GTP-bd"/>
</dbReference>
<dbReference type="FunFam" id="3.40.50.300:FF:000631">
    <property type="entry name" value="Ras small monomeric GTPase"/>
    <property type="match status" value="1"/>
</dbReference>
<dbReference type="OrthoDB" id="5976022at2759"/>
<dbReference type="GO" id="GO:0003925">
    <property type="term" value="F:G protein activity"/>
    <property type="evidence" value="ECO:0007669"/>
    <property type="project" value="UniProtKB-EC"/>
</dbReference>
<evidence type="ECO:0000256" key="2">
    <source>
        <dbReference type="ARBA" id="ARBA00008344"/>
    </source>
</evidence>
<dbReference type="EC" id="3.6.5.2" evidence="3"/>
<dbReference type="CDD" id="cd04177">
    <property type="entry name" value="RSR1"/>
    <property type="match status" value="1"/>
</dbReference>
<keyword evidence="7" id="KW-0378">Hydrolase</keyword>
<dbReference type="AlphaFoldDB" id="A0A1E3PUN0"/>
<evidence type="ECO:0000256" key="6">
    <source>
        <dbReference type="ARBA" id="ARBA00022741"/>
    </source>
</evidence>
<name>A0A1E3PUN0_9ASCO</name>
<keyword evidence="16" id="KW-1185">Reference proteome</keyword>
<keyword evidence="6" id="KW-0547">Nucleotide-binding</keyword>
<evidence type="ECO:0000256" key="3">
    <source>
        <dbReference type="ARBA" id="ARBA00011984"/>
    </source>
</evidence>